<dbReference type="InterPro" id="IPR014044">
    <property type="entry name" value="CAP_dom"/>
</dbReference>
<dbReference type="PROSITE" id="PS01009">
    <property type="entry name" value="CRISP_1"/>
    <property type="match status" value="1"/>
</dbReference>
<dbReference type="InterPro" id="IPR035940">
    <property type="entry name" value="CAP_sf"/>
</dbReference>
<evidence type="ECO:0000256" key="2">
    <source>
        <dbReference type="ARBA" id="ARBA00009923"/>
    </source>
</evidence>
<dbReference type="InterPro" id="IPR001283">
    <property type="entry name" value="CRISP-related"/>
</dbReference>
<dbReference type="Gene3D" id="3.40.33.10">
    <property type="entry name" value="CAP"/>
    <property type="match status" value="1"/>
</dbReference>
<dbReference type="GO" id="GO:0005576">
    <property type="term" value="C:extracellular region"/>
    <property type="evidence" value="ECO:0007669"/>
    <property type="project" value="InterPro"/>
</dbReference>
<evidence type="ECO:0000313" key="7">
    <source>
        <dbReference type="Proteomes" id="UP000001595"/>
    </source>
</evidence>
<dbReference type="CTD" id="256710"/>
<dbReference type="GO" id="GO:0016020">
    <property type="term" value="C:membrane"/>
    <property type="evidence" value="ECO:0007669"/>
    <property type="project" value="UniProtKB-SubCell"/>
</dbReference>
<dbReference type="OMA" id="ACKFEHN"/>
<evidence type="ECO:0000256" key="4">
    <source>
        <dbReference type="ARBA" id="ARBA00023136"/>
    </source>
</evidence>
<comment type="subcellular location">
    <subcellularLocation>
        <location evidence="1">Membrane</location>
    </subcellularLocation>
</comment>
<proteinExistence type="inferred from homology"/>
<dbReference type="Pfam" id="PF00188">
    <property type="entry name" value="CAP"/>
    <property type="match status" value="1"/>
</dbReference>
<sequence>MEPRESVVRGRGEIGCPSRYWSAQSGHPPHPSMALKNKFSCLWILGLCLVASTSSKIPSITDPHFIDNCIEAHNEWRGKVNPPAADMKYMIWDKGLAKMAKAWANQCKSEHNDCLDKSYKCYAAFEYIGENIWLGGIKSFTPRLAITAWYNETQFYDFDSLSCSRVCGHYTQLVWANSFYVGCAVAMCPNLGGASTAIFVCNYGPAGNFANMPPYIRGESCSLCSKEEKCVKNLCRTPQLIIPNENPFLKPTGRAPQQTAFNPFSLGFLLLRIF</sequence>
<evidence type="ECO:0000313" key="6">
    <source>
        <dbReference type="Ensembl" id="ENSPPYP00000027987.1"/>
    </source>
</evidence>
<dbReference type="PRINTS" id="PR00837">
    <property type="entry name" value="V5TPXLIKE"/>
</dbReference>
<accession>A0A8I5T3M9</accession>
<dbReference type="Ensembl" id="ENSPPYT00000049752.1">
    <property type="protein sequence ID" value="ENSPPYP00000027987.1"/>
    <property type="gene ID" value="ENSPPYG00000004782.2"/>
</dbReference>
<organism evidence="6 7">
    <name type="scientific">Pongo abelii</name>
    <name type="common">Sumatran orangutan</name>
    <name type="synonym">Pongo pygmaeus abelii</name>
    <dbReference type="NCBI Taxonomy" id="9601"/>
    <lineage>
        <taxon>Eukaryota</taxon>
        <taxon>Metazoa</taxon>
        <taxon>Chordata</taxon>
        <taxon>Craniata</taxon>
        <taxon>Vertebrata</taxon>
        <taxon>Euteleostomi</taxon>
        <taxon>Mammalia</taxon>
        <taxon>Eutheria</taxon>
        <taxon>Euarchontoglires</taxon>
        <taxon>Primates</taxon>
        <taxon>Haplorrhini</taxon>
        <taxon>Catarrhini</taxon>
        <taxon>Hominidae</taxon>
        <taxon>Pongo</taxon>
    </lineage>
</organism>
<dbReference type="OrthoDB" id="43654at2759"/>
<evidence type="ECO:0000256" key="1">
    <source>
        <dbReference type="ARBA" id="ARBA00004370"/>
    </source>
</evidence>
<dbReference type="InterPro" id="IPR002413">
    <property type="entry name" value="V5_allergen-like"/>
</dbReference>
<evidence type="ECO:0000259" key="5">
    <source>
        <dbReference type="SMART" id="SM00198"/>
    </source>
</evidence>
<dbReference type="FunFam" id="3.40.33.10:FF:000008">
    <property type="entry name" value="GLI pathogenesis-related 1 (Glioma)"/>
    <property type="match status" value="1"/>
</dbReference>
<reference evidence="6 7" key="1">
    <citation type="submission" date="2008-02" db="EMBL/GenBank/DDBJ databases">
        <title>A 6x draft sequence assembly of the Pongo pygmaeus abelii genome.</title>
        <authorList>
            <person name="Wilson R.K."/>
            <person name="Mardis E."/>
        </authorList>
    </citation>
    <scope>NUCLEOTIDE SEQUENCE [LARGE SCALE GENOMIC DNA]</scope>
</reference>
<name>A0A8I5T3M9_PONAB</name>
<keyword evidence="7" id="KW-1185">Reference proteome</keyword>
<gene>
    <name evidence="6" type="primary">GLIPR1L1</name>
</gene>
<dbReference type="KEGG" id="pon:100432435"/>
<evidence type="ECO:0000256" key="3">
    <source>
        <dbReference type="ARBA" id="ARBA00022729"/>
    </source>
</evidence>
<protein>
    <submittedName>
        <fullName evidence="6">GLIPR1 like 1</fullName>
    </submittedName>
</protein>
<feature type="domain" description="SCP" evidence="5">
    <location>
        <begin position="64"/>
        <end position="211"/>
    </location>
</feature>
<dbReference type="AlphaFoldDB" id="A0A8I5T3M9"/>
<dbReference type="SMART" id="SM00198">
    <property type="entry name" value="SCP"/>
    <property type="match status" value="1"/>
</dbReference>
<keyword evidence="4" id="KW-0472">Membrane</keyword>
<reference evidence="6" key="3">
    <citation type="submission" date="2025-09" db="UniProtKB">
        <authorList>
            <consortium name="Ensembl"/>
        </authorList>
    </citation>
    <scope>IDENTIFICATION</scope>
</reference>
<dbReference type="Proteomes" id="UP000001595">
    <property type="component" value="Chromosome 12"/>
</dbReference>
<dbReference type="InterPro" id="IPR018244">
    <property type="entry name" value="Allrgn_V5/Tpx1_CS"/>
</dbReference>
<dbReference type="PRINTS" id="PR00838">
    <property type="entry name" value="V5ALLERGEN"/>
</dbReference>
<dbReference type="GeneID" id="100432435"/>
<dbReference type="PANTHER" id="PTHR10334">
    <property type="entry name" value="CYSTEINE-RICH SECRETORY PROTEIN-RELATED"/>
    <property type="match status" value="1"/>
</dbReference>
<keyword evidence="3" id="KW-0732">Signal</keyword>
<dbReference type="CDD" id="cd05385">
    <property type="entry name" value="CAP_GLIPR1-like"/>
    <property type="match status" value="1"/>
</dbReference>
<comment type="similarity">
    <text evidence="2">Belongs to the CRISP family.</text>
</comment>
<reference evidence="6" key="2">
    <citation type="submission" date="2025-08" db="UniProtKB">
        <authorList>
            <consortium name="Ensembl"/>
        </authorList>
    </citation>
    <scope>IDENTIFICATION</scope>
</reference>
<dbReference type="PROSITE" id="PS01010">
    <property type="entry name" value="CRISP_2"/>
    <property type="match status" value="1"/>
</dbReference>
<dbReference type="InterPro" id="IPR034121">
    <property type="entry name" value="SCP_GLIPR-1-like"/>
</dbReference>
<dbReference type="GeneTree" id="ENSGT00940000162547"/>
<dbReference type="RefSeq" id="XP_024113234.2">
    <property type="nucleotide sequence ID" value="XM_024257466.3"/>
</dbReference>
<dbReference type="SUPFAM" id="SSF55797">
    <property type="entry name" value="PR-1-like"/>
    <property type="match status" value="1"/>
</dbReference>